<feature type="compositionally biased region" description="Acidic residues" evidence="8">
    <location>
        <begin position="561"/>
        <end position="575"/>
    </location>
</feature>
<dbReference type="SUPFAM" id="SSF57903">
    <property type="entry name" value="FYVE/PHD zinc finger"/>
    <property type="match status" value="1"/>
</dbReference>
<dbReference type="GO" id="GO:0008270">
    <property type="term" value="F:zinc ion binding"/>
    <property type="evidence" value="ECO:0007669"/>
    <property type="project" value="UniProtKB-KW"/>
</dbReference>
<dbReference type="SMART" id="SM00184">
    <property type="entry name" value="RING"/>
    <property type="match status" value="2"/>
</dbReference>
<dbReference type="InterPro" id="IPR001841">
    <property type="entry name" value="Znf_RING"/>
</dbReference>
<protein>
    <recommendedName>
        <fullName evidence="13">RING-type E3 ubiquitin transferase</fullName>
    </recommendedName>
</protein>
<dbReference type="EMBL" id="JBBCAQ010000035">
    <property type="protein sequence ID" value="KAK7578140.1"/>
    <property type="molecule type" value="Genomic_DNA"/>
</dbReference>
<dbReference type="PANTHER" id="PTHR14140:SF45">
    <property type="entry name" value="RING-TYPE E3 UBIQUITIN TRANSFERASE"/>
    <property type="match status" value="1"/>
</dbReference>
<dbReference type="PROSITE" id="PS00518">
    <property type="entry name" value="ZF_RING_1"/>
    <property type="match status" value="1"/>
</dbReference>
<dbReference type="Gene3D" id="2.30.280.10">
    <property type="entry name" value="SRA-YDG"/>
    <property type="match status" value="1"/>
</dbReference>
<dbReference type="InterPro" id="IPR015947">
    <property type="entry name" value="PUA-like_sf"/>
</dbReference>
<reference evidence="11 12" key="1">
    <citation type="submission" date="2024-03" db="EMBL/GenBank/DDBJ databases">
        <title>Adaptation during the transition from Ophiocordyceps entomopathogen to insect associate is accompanied by gene loss and intensified selection.</title>
        <authorList>
            <person name="Ward C.M."/>
            <person name="Onetto C.A."/>
            <person name="Borneman A.R."/>
        </authorList>
    </citation>
    <scope>NUCLEOTIDE SEQUENCE [LARGE SCALE GENOMIC DNA]</scope>
    <source>
        <strain evidence="11">AWRI1</strain>
        <tissue evidence="11">Single Adult Female</tissue>
    </source>
</reference>
<dbReference type="GO" id="GO:0044027">
    <property type="term" value="P:negative regulation of gene expression via chromosomal CpG island methylation"/>
    <property type="evidence" value="ECO:0007669"/>
    <property type="project" value="TreeGrafter"/>
</dbReference>
<feature type="compositionally biased region" description="Basic and acidic residues" evidence="8">
    <location>
        <begin position="1"/>
        <end position="12"/>
    </location>
</feature>
<feature type="region of interest" description="Disordered" evidence="8">
    <location>
        <begin position="1"/>
        <end position="51"/>
    </location>
</feature>
<evidence type="ECO:0000256" key="1">
    <source>
        <dbReference type="ARBA" id="ARBA00022723"/>
    </source>
</evidence>
<feature type="domain" description="RING-type" evidence="9">
    <location>
        <begin position="769"/>
        <end position="808"/>
    </location>
</feature>
<proteinExistence type="predicted"/>
<feature type="domain" description="YDG" evidence="10">
    <location>
        <begin position="326"/>
        <end position="489"/>
    </location>
</feature>
<dbReference type="Proteomes" id="UP001367676">
    <property type="component" value="Unassembled WGS sequence"/>
</dbReference>
<dbReference type="CDD" id="cd15489">
    <property type="entry name" value="PHD_SF"/>
    <property type="match status" value="1"/>
</dbReference>
<comment type="caution">
    <text evidence="11">The sequence shown here is derived from an EMBL/GenBank/DDBJ whole genome shotgun (WGS) entry which is preliminary data.</text>
</comment>
<comment type="subcellular location">
    <subcellularLocation>
        <location evidence="7">Nucleus</location>
    </subcellularLocation>
</comment>
<feature type="region of interest" description="Disordered" evidence="8">
    <location>
        <begin position="524"/>
        <end position="601"/>
    </location>
</feature>
<dbReference type="SUPFAM" id="SSF57850">
    <property type="entry name" value="RING/U-box"/>
    <property type="match status" value="1"/>
</dbReference>
<feature type="compositionally biased region" description="Acidic residues" evidence="8">
    <location>
        <begin position="13"/>
        <end position="34"/>
    </location>
</feature>
<dbReference type="PROSITE" id="PS51015">
    <property type="entry name" value="YDG"/>
    <property type="match status" value="1"/>
</dbReference>
<feature type="compositionally biased region" description="Basic and acidic residues" evidence="8">
    <location>
        <begin position="681"/>
        <end position="696"/>
    </location>
</feature>
<evidence type="ECO:0000256" key="3">
    <source>
        <dbReference type="ARBA" id="ARBA00022833"/>
    </source>
</evidence>
<organism evidence="11 12">
    <name type="scientific">Parthenolecanium corni</name>
    <dbReference type="NCBI Taxonomy" id="536013"/>
    <lineage>
        <taxon>Eukaryota</taxon>
        <taxon>Metazoa</taxon>
        <taxon>Ecdysozoa</taxon>
        <taxon>Arthropoda</taxon>
        <taxon>Hexapoda</taxon>
        <taxon>Insecta</taxon>
        <taxon>Pterygota</taxon>
        <taxon>Neoptera</taxon>
        <taxon>Paraneoptera</taxon>
        <taxon>Hemiptera</taxon>
        <taxon>Sternorrhyncha</taxon>
        <taxon>Coccoidea</taxon>
        <taxon>Coccidae</taxon>
        <taxon>Parthenolecanium</taxon>
    </lineage>
</organism>
<keyword evidence="2 6" id="KW-0863">Zinc-finger</keyword>
<name>A0AAN9Y1B6_9HEMI</name>
<keyword evidence="3" id="KW-0862">Zinc</keyword>
<evidence type="ECO:0000259" key="9">
    <source>
        <dbReference type="PROSITE" id="PS50089"/>
    </source>
</evidence>
<keyword evidence="4" id="KW-0238">DNA-binding</keyword>
<dbReference type="AlphaFoldDB" id="A0AAN9Y1B6"/>
<evidence type="ECO:0000256" key="8">
    <source>
        <dbReference type="SAM" id="MobiDB-lite"/>
    </source>
</evidence>
<sequence>MNDESLDQRKEETEADTIEEDTIEAESVEVESVDDYSSSNEAEIDAMEDDDVLEIMDLKTPFVDLTEQQADEPDTASNDEGNLIRTIDQVDLSEENGPEADESETVNNVDVDDIENIQISDEAEASADGNVDVCDPSPRWPSNVVNDSTTVQPGVSETESELPANEDAVLSDLTNKQLECPKCYDKPDAECSTCICPICSHKTRPKRRNLCSGCSNMFHKSCDRSSKSVSSAHEWLCSKCKNPDDQDSSSRMSGTENVPAETAPGKVDLSIVKLEKCDWNGNSMEESILRVKQELVENASRNLFLRKMHHASRTKECSVVPRNHFGPIPGVDVGTCWRYRLSASEAGVHRPLVAGIHGRSSEGAYSIVLSGIYDDDQDFGDHFLYCGSGGRAKDPTKRYSAQIAHQKLENGNRALALNCNARFNDKEGAEAVDWRGGKPVRVVRNYRLSKHSKFAPKVGNRYDGIYKVVKYFPTVGKVGFIVWKFLMRRDDPVPAPWTEEGKKLIEEKNLTTIIWPDDYCGNGVPRPALPMPKESTRKKRSEGDPKATRRSTRVRRPVLSNEDDDSEYDEFDSDSETNRKRSSRKRRSTADPDFQGSAGKRFCQGECDRSARRLRSDNIDKRMVKFGYIKCEGGGETEVAVPEPGSSTEKNEANGEEPQDVKPNVKELEIRLRRSGRPRKQSLDHLYDTRSARSEADAGDPSVDTSDMLTFEEAPLPLQVKIEPFDLPDGVRPLMLKDTLNKKFWRYSKRHLKKGEVEYLKYVKEAFTCRYCSKMVNCPVTTPCEHNVCMECIKGNFSKNVFTCPRCETDLGSSFEIIENEYLSNILRKLFPDEDSESSKAD</sequence>
<evidence type="ECO:0000256" key="2">
    <source>
        <dbReference type="ARBA" id="ARBA00022771"/>
    </source>
</evidence>
<evidence type="ECO:0000256" key="7">
    <source>
        <dbReference type="PROSITE-ProRule" id="PRU00358"/>
    </source>
</evidence>
<gene>
    <name evidence="11" type="ORF">V9T40_010345</name>
</gene>
<dbReference type="Pfam" id="PF02182">
    <property type="entry name" value="SAD_SRA"/>
    <property type="match status" value="1"/>
</dbReference>
<dbReference type="PANTHER" id="PTHR14140">
    <property type="entry name" value="E3 UBIQUITIN-PROTEIN LIGASE UHRF-RELATED"/>
    <property type="match status" value="1"/>
</dbReference>
<dbReference type="InterPro" id="IPR045134">
    <property type="entry name" value="UHRF1/2-like"/>
</dbReference>
<dbReference type="SUPFAM" id="SSF88697">
    <property type="entry name" value="PUA domain-like"/>
    <property type="match status" value="1"/>
</dbReference>
<dbReference type="InterPro" id="IPR003105">
    <property type="entry name" value="SRA_YDG"/>
</dbReference>
<dbReference type="InterPro" id="IPR013083">
    <property type="entry name" value="Znf_RING/FYVE/PHD"/>
</dbReference>
<evidence type="ECO:0000256" key="5">
    <source>
        <dbReference type="ARBA" id="ARBA00023242"/>
    </source>
</evidence>
<dbReference type="InterPro" id="IPR011011">
    <property type="entry name" value="Znf_FYVE_PHD"/>
</dbReference>
<dbReference type="Gene3D" id="2.30.30.1150">
    <property type="match status" value="1"/>
</dbReference>
<evidence type="ECO:0000313" key="12">
    <source>
        <dbReference type="Proteomes" id="UP001367676"/>
    </source>
</evidence>
<evidence type="ECO:0000313" key="11">
    <source>
        <dbReference type="EMBL" id="KAK7578140.1"/>
    </source>
</evidence>
<feature type="compositionally biased region" description="Acidic residues" evidence="8">
    <location>
        <begin position="42"/>
        <end position="51"/>
    </location>
</feature>
<evidence type="ECO:0000259" key="10">
    <source>
        <dbReference type="PROSITE" id="PS51015"/>
    </source>
</evidence>
<feature type="region of interest" description="Disordered" evidence="8">
    <location>
        <begin position="240"/>
        <end position="262"/>
    </location>
</feature>
<dbReference type="PROSITE" id="PS50089">
    <property type="entry name" value="ZF_RING_2"/>
    <property type="match status" value="1"/>
</dbReference>
<keyword evidence="1" id="KW-0479">Metal-binding</keyword>
<keyword evidence="12" id="KW-1185">Reference proteome</keyword>
<evidence type="ECO:0000256" key="4">
    <source>
        <dbReference type="ARBA" id="ARBA00023125"/>
    </source>
</evidence>
<feature type="region of interest" description="Disordered" evidence="8">
    <location>
        <begin position="635"/>
        <end position="706"/>
    </location>
</feature>
<dbReference type="GO" id="GO:0016567">
    <property type="term" value="P:protein ubiquitination"/>
    <property type="evidence" value="ECO:0007669"/>
    <property type="project" value="TreeGrafter"/>
</dbReference>
<dbReference type="Gene3D" id="3.30.40.10">
    <property type="entry name" value="Zinc/RING finger domain, C3HC4 (zinc finger)"/>
    <property type="match status" value="1"/>
</dbReference>
<evidence type="ECO:0000256" key="6">
    <source>
        <dbReference type="PROSITE-ProRule" id="PRU00175"/>
    </source>
</evidence>
<accession>A0AAN9Y1B6</accession>
<feature type="region of interest" description="Disordered" evidence="8">
    <location>
        <begin position="63"/>
        <end position="83"/>
    </location>
</feature>
<dbReference type="InterPro" id="IPR036987">
    <property type="entry name" value="SRA-YDG_sf"/>
</dbReference>
<dbReference type="InterPro" id="IPR017907">
    <property type="entry name" value="Znf_RING_CS"/>
</dbReference>
<dbReference type="GO" id="GO:0005634">
    <property type="term" value="C:nucleus"/>
    <property type="evidence" value="ECO:0007669"/>
    <property type="project" value="UniProtKB-SubCell"/>
</dbReference>
<dbReference type="GO" id="GO:0003677">
    <property type="term" value="F:DNA binding"/>
    <property type="evidence" value="ECO:0007669"/>
    <property type="project" value="UniProtKB-KW"/>
</dbReference>
<evidence type="ECO:0008006" key="13">
    <source>
        <dbReference type="Google" id="ProtNLM"/>
    </source>
</evidence>
<dbReference type="GO" id="GO:0061630">
    <property type="term" value="F:ubiquitin protein ligase activity"/>
    <property type="evidence" value="ECO:0007669"/>
    <property type="project" value="TreeGrafter"/>
</dbReference>
<dbReference type="SMART" id="SM00466">
    <property type="entry name" value="SRA"/>
    <property type="match status" value="1"/>
</dbReference>
<keyword evidence="5 7" id="KW-0539">Nucleus</keyword>
<feature type="compositionally biased region" description="Basic and acidic residues" evidence="8">
    <location>
        <begin position="649"/>
        <end position="672"/>
    </location>
</feature>